<organism evidence="1 2">
    <name type="scientific">Runella salmonicolor</name>
    <dbReference type="NCBI Taxonomy" id="2950278"/>
    <lineage>
        <taxon>Bacteria</taxon>
        <taxon>Pseudomonadati</taxon>
        <taxon>Bacteroidota</taxon>
        <taxon>Cytophagia</taxon>
        <taxon>Cytophagales</taxon>
        <taxon>Spirosomataceae</taxon>
        <taxon>Runella</taxon>
    </lineage>
</organism>
<evidence type="ECO:0000313" key="2">
    <source>
        <dbReference type="Proteomes" id="UP001204772"/>
    </source>
</evidence>
<name>A0ABT1FRR3_9BACT</name>
<evidence type="ECO:0008006" key="3">
    <source>
        <dbReference type="Google" id="ProtNLM"/>
    </source>
</evidence>
<dbReference type="EMBL" id="JAMZEL010000008">
    <property type="protein sequence ID" value="MCP1384456.1"/>
    <property type="molecule type" value="Genomic_DNA"/>
</dbReference>
<dbReference type="RefSeq" id="WP_253530011.1">
    <property type="nucleotide sequence ID" value="NZ_JAMZEL010000008.1"/>
</dbReference>
<proteinExistence type="predicted"/>
<evidence type="ECO:0000313" key="1">
    <source>
        <dbReference type="EMBL" id="MCP1384456.1"/>
    </source>
</evidence>
<protein>
    <recommendedName>
        <fullName evidence="3">KTSC domain-containing protein</fullName>
    </recommendedName>
</protein>
<keyword evidence="2" id="KW-1185">Reference proteome</keyword>
<gene>
    <name evidence="1" type="ORF">NCI00_18605</name>
</gene>
<accession>A0ABT1FRR3</accession>
<comment type="caution">
    <text evidence="1">The sequence shown here is derived from an EMBL/GenBank/DDBJ whole genome shotgun (WGS) entry which is preliminary data.</text>
</comment>
<reference evidence="1 2" key="1">
    <citation type="submission" date="2022-06" db="EMBL/GenBank/DDBJ databases">
        <title>Runella sp. S5 genome sequencing.</title>
        <authorList>
            <person name="Park S."/>
        </authorList>
    </citation>
    <scope>NUCLEOTIDE SEQUENCE [LARGE SCALE GENOMIC DNA]</scope>
    <source>
        <strain evidence="1 2">S5</strain>
    </source>
</reference>
<dbReference type="Proteomes" id="UP001204772">
    <property type="component" value="Unassembled WGS sequence"/>
</dbReference>
<sequence length="59" mass="6704">MYKVNPEHAGKVEFDFGSDVGTRKLTQGLPQELLKRVHELPGGSYYVTYEPPKKNEVQP</sequence>